<keyword evidence="3" id="KW-1185">Reference proteome</keyword>
<reference evidence="2 3" key="1">
    <citation type="submission" date="2015-12" db="EMBL/GenBank/DDBJ databases">
        <title>Draft genome of the nematode, Onchocerca flexuosa.</title>
        <authorList>
            <person name="Mitreva M."/>
        </authorList>
    </citation>
    <scope>NUCLEOTIDE SEQUENCE [LARGE SCALE GENOMIC DNA]</scope>
    <source>
        <strain evidence="2">Red Deer</strain>
    </source>
</reference>
<name>A0A238BSB8_9BILA</name>
<dbReference type="OrthoDB" id="5849945at2759"/>
<proteinExistence type="predicted"/>
<feature type="non-terminal residue" evidence="2">
    <location>
        <position position="1"/>
    </location>
</feature>
<keyword evidence="1" id="KW-1133">Transmembrane helix</keyword>
<evidence type="ECO:0000256" key="1">
    <source>
        <dbReference type="SAM" id="Phobius"/>
    </source>
</evidence>
<evidence type="ECO:0000313" key="2">
    <source>
        <dbReference type="EMBL" id="OZC07580.1"/>
    </source>
</evidence>
<evidence type="ECO:0000313" key="3">
    <source>
        <dbReference type="Proteomes" id="UP000242913"/>
    </source>
</evidence>
<feature type="transmembrane region" description="Helical" evidence="1">
    <location>
        <begin position="358"/>
        <end position="375"/>
    </location>
</feature>
<protein>
    <submittedName>
        <fullName evidence="2">Uncharacterized protein</fullName>
    </submittedName>
</protein>
<organism evidence="2 3">
    <name type="scientific">Onchocerca flexuosa</name>
    <dbReference type="NCBI Taxonomy" id="387005"/>
    <lineage>
        <taxon>Eukaryota</taxon>
        <taxon>Metazoa</taxon>
        <taxon>Ecdysozoa</taxon>
        <taxon>Nematoda</taxon>
        <taxon>Chromadorea</taxon>
        <taxon>Rhabditida</taxon>
        <taxon>Spirurina</taxon>
        <taxon>Spiruromorpha</taxon>
        <taxon>Filarioidea</taxon>
        <taxon>Onchocercidae</taxon>
        <taxon>Onchocerca</taxon>
    </lineage>
</organism>
<accession>A0A238BSB8</accession>
<keyword evidence="1" id="KW-0472">Membrane</keyword>
<keyword evidence="1" id="KW-0812">Transmembrane</keyword>
<dbReference type="AlphaFoldDB" id="A0A238BSB8"/>
<sequence>FQSFIGNKFFTRNSIPFQVQSNFLIKLKDFQSFEFKKMSRMQSWIYVLIVALIRGMVDEVEAESMVTASANLKRVEETPDPLNCSFDKLPTLIGHNNFSILGMLQNCAVFYILGDNIKPHTNINLSKIEGSLNRCQSTKPLFYKRNNEYQLLIAQKMSIYTGQCVWQNNSDVYLSCLFDRKHWKKHSIKPSSSDDTEIIGHITDVDTHILHVFYIDENGAILDSTYNISSEKFIKQAALQQKNLKKISYDSDRQLMYMLTNEMVYQRVKSNFGIFTYEPTYAKMSSDGRVAYYAGKEGNPEQVCIAEVPPDETLYMSLFVGAGDKSAYEQIQNQLAPKPAPVVPDETTTVPMTASRPSFQITLFVLLVLFLCNIFR</sequence>
<gene>
    <name evidence="2" type="ORF">X798_05375</name>
</gene>
<dbReference type="Proteomes" id="UP000242913">
    <property type="component" value="Unassembled WGS sequence"/>
</dbReference>
<dbReference type="EMBL" id="KZ270027">
    <property type="protein sequence ID" value="OZC07580.1"/>
    <property type="molecule type" value="Genomic_DNA"/>
</dbReference>